<dbReference type="EMBL" id="JQOF01000015">
    <property type="protein sequence ID" value="KGA40409.1"/>
    <property type="molecule type" value="Genomic_DNA"/>
</dbReference>
<feature type="domain" description="Bacteriophage CI repressor C-terminal" evidence="2">
    <location>
        <begin position="93"/>
        <end position="192"/>
    </location>
</feature>
<comment type="caution">
    <text evidence="3">The sequence shown here is derived from an EMBL/GenBank/DDBJ whole genome shotgun (WGS) entry which is preliminary data.</text>
</comment>
<accession>A0ABR4VMA1</accession>
<feature type="domain" description="Bacteriophage CI repressor N-terminal" evidence="1">
    <location>
        <begin position="21"/>
        <end position="84"/>
    </location>
</feature>
<dbReference type="Proteomes" id="UP000029447">
    <property type="component" value="Unassembled WGS sequence"/>
</dbReference>
<evidence type="ECO:0000313" key="3">
    <source>
        <dbReference type="EMBL" id="KGA40409.1"/>
    </source>
</evidence>
<keyword evidence="4" id="KW-1185">Reference proteome</keyword>
<evidence type="ECO:0000313" key="4">
    <source>
        <dbReference type="Proteomes" id="UP000029447"/>
    </source>
</evidence>
<dbReference type="Gene3D" id="2.10.109.10">
    <property type="entry name" value="Umud Fragment, subunit A"/>
    <property type="match status" value="1"/>
</dbReference>
<dbReference type="Pfam" id="PF07022">
    <property type="entry name" value="Phage_CI_repr"/>
    <property type="match status" value="1"/>
</dbReference>
<gene>
    <name evidence="3" type="ORF">KU75_16880</name>
</gene>
<organism evidence="3 4">
    <name type="scientific">Pectobacterium odoriferum</name>
    <dbReference type="NCBI Taxonomy" id="78398"/>
    <lineage>
        <taxon>Bacteria</taxon>
        <taxon>Pseudomonadati</taxon>
        <taxon>Pseudomonadota</taxon>
        <taxon>Gammaproteobacteria</taxon>
        <taxon>Enterobacterales</taxon>
        <taxon>Pectobacteriaceae</taxon>
        <taxon>Pectobacterium</taxon>
    </lineage>
</organism>
<dbReference type="InterPro" id="IPR010744">
    <property type="entry name" value="Phage_CI_N"/>
</dbReference>
<dbReference type="InterPro" id="IPR010982">
    <property type="entry name" value="Lambda_DNA-bd_dom_sf"/>
</dbReference>
<sequence length="201" mass="22268">MSNKKYTSGIKINPNEGGKRAIERLVEAYGFSTRQALCDHLGVSKSTLANRYMRDTFPSDWIIECALETGTSLYWLTTGNGPMFEDGKGDVVSIPRKKLLNGKLHDSNYYMFDKAFLPDGLQDPIVIVDGDVTYIADHKFDEVTDGKWLLEIEGKTSVRDLTRIPVGKVRVSGVGMAFDCGIDEIGVISKIISIHFIQANG</sequence>
<evidence type="ECO:0008006" key="5">
    <source>
        <dbReference type="Google" id="ProtNLM"/>
    </source>
</evidence>
<proteinExistence type="predicted"/>
<evidence type="ECO:0000259" key="1">
    <source>
        <dbReference type="Pfam" id="PF07022"/>
    </source>
</evidence>
<dbReference type="Pfam" id="PF16452">
    <property type="entry name" value="Phage_CI_C"/>
    <property type="match status" value="1"/>
</dbReference>
<dbReference type="RefSeq" id="WP_044207015.1">
    <property type="nucleotide sequence ID" value="NZ_JQOF01000015.1"/>
</dbReference>
<evidence type="ECO:0000259" key="2">
    <source>
        <dbReference type="Pfam" id="PF16452"/>
    </source>
</evidence>
<reference evidence="3 4" key="1">
    <citation type="submission" date="2014-08" db="EMBL/GenBank/DDBJ databases">
        <title>Genome sequences of NCPPB Pectobacterium isolates.</title>
        <authorList>
            <person name="Glover R.H."/>
            <person name="Sapp M."/>
            <person name="Elphinstone J."/>
        </authorList>
    </citation>
    <scope>NUCLEOTIDE SEQUENCE [LARGE SCALE GENOMIC DNA]</scope>
    <source>
        <strain evidence="3 4">NCPPB3841</strain>
    </source>
</reference>
<dbReference type="Gene3D" id="1.10.260.40">
    <property type="entry name" value="lambda repressor-like DNA-binding domains"/>
    <property type="match status" value="1"/>
</dbReference>
<dbReference type="InterPro" id="IPR032499">
    <property type="entry name" value="Phage_CI_C"/>
</dbReference>
<protein>
    <recommendedName>
        <fullName evidence="5">Phage repressor protein</fullName>
    </recommendedName>
</protein>
<name>A0ABR4VMA1_9GAMM</name>